<dbReference type="Proteomes" id="UP000030361">
    <property type="component" value="Chromosome"/>
</dbReference>
<dbReference type="AlphaFoldDB" id="A0A1S6QJB4"/>
<dbReference type="KEGG" id="lcu:PL11_006950"/>
<sequence>MKQALFLVTSIDGLKKPTFNGKIEALQGDDCEVAILLAMTNFDEVYQARKVIRNVRGNIDVDKLRVISLFEVYRSEPGVPLKDGEIIQTDFSNLDVHEIDVPQGTVKRFVTQSGDLKAESLFVNEALVHTVFFDEAAQVVQISDYINDQLFGVVKYRDGDVFESLLMNENGELLFRFTASQVSKKVRYLLGNTAVVEAPQELLGTVENEKKPIKEFESSVKTDAVKVISYSDFKRYDDINSFYKRLIANMQLENAEIYLDAVDMVDVAKYLPKQRIFNY</sequence>
<proteinExistence type="predicted"/>
<organism evidence="1 2">
    <name type="scientific">Lentilactobacillus curieae</name>
    <dbReference type="NCBI Taxonomy" id="1138822"/>
    <lineage>
        <taxon>Bacteria</taxon>
        <taxon>Bacillati</taxon>
        <taxon>Bacillota</taxon>
        <taxon>Bacilli</taxon>
        <taxon>Lactobacillales</taxon>
        <taxon>Lactobacillaceae</taxon>
        <taxon>Lentilactobacillus</taxon>
    </lineage>
</organism>
<dbReference type="RefSeq" id="WP_035168303.1">
    <property type="nucleotide sequence ID" value="NZ_CP018906.1"/>
</dbReference>
<reference evidence="1 2" key="1">
    <citation type="journal article" date="2015" name="Genome Announc.">
        <title>Genome Sequence of Lactobacillus curieae CCTCC M 2011381T, a Novel Producer of Gamma-aminobutyric Acid.</title>
        <authorList>
            <person name="Wang Y."/>
            <person name="Wang Y."/>
            <person name="Lang C."/>
            <person name="Wei D."/>
            <person name="Xu P."/>
            <person name="Xie J."/>
        </authorList>
    </citation>
    <scope>NUCLEOTIDE SEQUENCE [LARGE SCALE GENOMIC DNA]</scope>
    <source>
        <strain evidence="1 2">CCTCC M 2011381</strain>
    </source>
</reference>
<accession>A0A1S6QJB4</accession>
<protein>
    <submittedName>
        <fullName evidence="1">Uncharacterized protein</fullName>
    </submittedName>
</protein>
<evidence type="ECO:0000313" key="2">
    <source>
        <dbReference type="Proteomes" id="UP000030361"/>
    </source>
</evidence>
<dbReference type="OrthoDB" id="2321746at2"/>
<keyword evidence="2" id="KW-1185">Reference proteome</keyword>
<name>A0A1S6QJB4_9LACO</name>
<gene>
    <name evidence="1" type="ORF">PL11_006950</name>
</gene>
<dbReference type="eggNOG" id="ENOG50309YY">
    <property type="taxonomic scope" value="Bacteria"/>
</dbReference>
<dbReference type="EMBL" id="CP018906">
    <property type="protein sequence ID" value="AQW21679.1"/>
    <property type="molecule type" value="Genomic_DNA"/>
</dbReference>
<evidence type="ECO:0000313" key="1">
    <source>
        <dbReference type="EMBL" id="AQW21679.1"/>
    </source>
</evidence>